<dbReference type="GO" id="GO:0030436">
    <property type="term" value="P:asexual sporulation"/>
    <property type="evidence" value="ECO:0007669"/>
    <property type="project" value="UniProtKB-UniRule"/>
</dbReference>
<comment type="induction">
    <text evidence="2">Expressed only in the forespore compartment of sporulating cells.</text>
</comment>
<dbReference type="Pfam" id="PF14098">
    <property type="entry name" value="SSPI"/>
    <property type="match status" value="1"/>
</dbReference>
<dbReference type="HAMAP" id="MF_00669">
    <property type="entry name" value="SspI"/>
    <property type="match status" value="1"/>
</dbReference>
<evidence type="ECO:0000256" key="2">
    <source>
        <dbReference type="HAMAP-Rule" id="MF_00669"/>
    </source>
</evidence>
<dbReference type="EMBL" id="WMQE01000017">
    <property type="protein sequence ID" value="MTK21459.1"/>
    <property type="molecule type" value="Genomic_DNA"/>
</dbReference>
<organism evidence="3 4">
    <name type="scientific">Turicibacter sanguinis</name>
    <dbReference type="NCBI Taxonomy" id="154288"/>
    <lineage>
        <taxon>Bacteria</taxon>
        <taxon>Bacillati</taxon>
        <taxon>Bacillota</taxon>
        <taxon>Erysipelotrichia</taxon>
        <taxon>Erysipelotrichales</taxon>
        <taxon>Turicibacteraceae</taxon>
        <taxon>Turicibacter</taxon>
    </lineage>
</organism>
<evidence type="ECO:0000313" key="4">
    <source>
        <dbReference type="Proteomes" id="UP000487649"/>
    </source>
</evidence>
<comment type="subcellular location">
    <subcellularLocation>
        <location evidence="2">Spore core</location>
    </subcellularLocation>
</comment>
<dbReference type="AlphaFoldDB" id="A0A173RTJ4"/>
<proteinExistence type="evidence at transcript level"/>
<protein>
    <recommendedName>
        <fullName evidence="2">Small, acid-soluble spore protein I</fullName>
        <shortName evidence="2">SASP I</shortName>
    </recommendedName>
</protein>
<reference evidence="3 4" key="1">
    <citation type="journal article" date="2019" name="Nat. Med.">
        <title>A library of human gut bacterial isolates paired with longitudinal multiomics data enables mechanistic microbiome research.</title>
        <authorList>
            <person name="Poyet M."/>
            <person name="Groussin M."/>
            <person name="Gibbons S.M."/>
            <person name="Avila-Pacheco J."/>
            <person name="Jiang X."/>
            <person name="Kearney S.M."/>
            <person name="Perrotta A.R."/>
            <person name="Berdy B."/>
            <person name="Zhao S."/>
            <person name="Lieberman T.D."/>
            <person name="Swanson P.K."/>
            <person name="Smith M."/>
            <person name="Roesemann S."/>
            <person name="Alexander J.E."/>
            <person name="Rich S.A."/>
            <person name="Livny J."/>
            <person name="Vlamakis H."/>
            <person name="Clish C."/>
            <person name="Bullock K."/>
            <person name="Deik A."/>
            <person name="Scott J."/>
            <person name="Pierce K.A."/>
            <person name="Xavier R.J."/>
            <person name="Alm E.J."/>
        </authorList>
    </citation>
    <scope>NUCLEOTIDE SEQUENCE [LARGE SCALE GENOMIC DNA]</scope>
    <source>
        <strain evidence="3 4">BIOML-A198</strain>
    </source>
</reference>
<dbReference type="InterPro" id="IPR017525">
    <property type="entry name" value="SspI"/>
</dbReference>
<sequence length="72" mass="8201">MNFDLRKAVIANLDDSNYDEIRETIMDAIESGEEKTLPGLGVMFEILWNGSNDNEKEKLVSRITECLRPKAI</sequence>
<keyword evidence="1 2" id="KW-0749">Sporulation</keyword>
<comment type="similarity">
    <text evidence="2">Belongs to the SspI family.</text>
</comment>
<dbReference type="GO" id="GO:0030435">
    <property type="term" value="P:sporulation resulting in formation of a cellular spore"/>
    <property type="evidence" value="ECO:0007669"/>
    <property type="project" value="UniProtKB-KW"/>
</dbReference>
<accession>A0A173RTJ4</accession>
<evidence type="ECO:0000256" key="1">
    <source>
        <dbReference type="ARBA" id="ARBA00022969"/>
    </source>
</evidence>
<dbReference type="NCBIfam" id="TIGR03092">
    <property type="entry name" value="SASP_sspI"/>
    <property type="match status" value="1"/>
</dbReference>
<gene>
    <name evidence="2 3" type="primary">sspI</name>
    <name evidence="3" type="ORF">GMA92_08495</name>
</gene>
<dbReference type="RefSeq" id="WP_006783604.1">
    <property type="nucleotide sequence ID" value="NZ_CABJBH010000003.1"/>
</dbReference>
<dbReference type="OrthoDB" id="2453696at2"/>
<evidence type="ECO:0000313" key="3">
    <source>
        <dbReference type="EMBL" id="MTK21459.1"/>
    </source>
</evidence>
<comment type="caution">
    <text evidence="3">The sequence shown here is derived from an EMBL/GenBank/DDBJ whole genome shotgun (WGS) entry which is preliminary data.</text>
</comment>
<name>A0A173RTJ4_9FIRM</name>
<dbReference type="GeneID" id="60059308"/>
<dbReference type="Proteomes" id="UP000487649">
    <property type="component" value="Unassembled WGS sequence"/>
</dbReference>